<accession>A0A9D4UNE2</accession>
<gene>
    <name evidence="2" type="ORF">GOP47_0013379</name>
</gene>
<evidence type="ECO:0000313" key="2">
    <source>
        <dbReference type="EMBL" id="KAI5071128.1"/>
    </source>
</evidence>
<keyword evidence="3" id="KW-1185">Reference proteome</keyword>
<evidence type="ECO:0000313" key="3">
    <source>
        <dbReference type="Proteomes" id="UP000886520"/>
    </source>
</evidence>
<comment type="caution">
    <text evidence="2">The sequence shown here is derived from an EMBL/GenBank/DDBJ whole genome shotgun (WGS) entry which is preliminary data.</text>
</comment>
<feature type="compositionally biased region" description="Low complexity" evidence="1">
    <location>
        <begin position="12"/>
        <end position="21"/>
    </location>
</feature>
<name>A0A9D4UNE2_ADICA</name>
<protein>
    <submittedName>
        <fullName evidence="2">Uncharacterized protein</fullName>
    </submittedName>
</protein>
<feature type="region of interest" description="Disordered" evidence="1">
    <location>
        <begin position="1"/>
        <end position="21"/>
    </location>
</feature>
<dbReference type="Proteomes" id="UP000886520">
    <property type="component" value="Chromosome 13"/>
</dbReference>
<sequence length="83" mass="9505">MGRDYGGYGDVQEPQQPQEPQETCRISMLLVHGPAFHHYDHAPCLSSCSQDHRLVPSFKKILGKTSSFKEEHAVGYLYRDRLE</sequence>
<evidence type="ECO:0000256" key="1">
    <source>
        <dbReference type="SAM" id="MobiDB-lite"/>
    </source>
</evidence>
<reference evidence="2" key="1">
    <citation type="submission" date="2021-01" db="EMBL/GenBank/DDBJ databases">
        <title>Adiantum capillus-veneris genome.</title>
        <authorList>
            <person name="Fang Y."/>
            <person name="Liao Q."/>
        </authorList>
    </citation>
    <scope>NUCLEOTIDE SEQUENCE</scope>
    <source>
        <strain evidence="2">H3</strain>
        <tissue evidence="2">Leaf</tissue>
    </source>
</reference>
<dbReference type="EMBL" id="JABFUD020000013">
    <property type="protein sequence ID" value="KAI5071128.1"/>
    <property type="molecule type" value="Genomic_DNA"/>
</dbReference>
<dbReference type="AlphaFoldDB" id="A0A9D4UNE2"/>
<proteinExistence type="predicted"/>
<organism evidence="2 3">
    <name type="scientific">Adiantum capillus-veneris</name>
    <name type="common">Maidenhair fern</name>
    <dbReference type="NCBI Taxonomy" id="13818"/>
    <lineage>
        <taxon>Eukaryota</taxon>
        <taxon>Viridiplantae</taxon>
        <taxon>Streptophyta</taxon>
        <taxon>Embryophyta</taxon>
        <taxon>Tracheophyta</taxon>
        <taxon>Polypodiopsida</taxon>
        <taxon>Polypodiidae</taxon>
        <taxon>Polypodiales</taxon>
        <taxon>Pteridineae</taxon>
        <taxon>Pteridaceae</taxon>
        <taxon>Vittarioideae</taxon>
        <taxon>Adiantum</taxon>
    </lineage>
</organism>